<dbReference type="CDD" id="cd06261">
    <property type="entry name" value="TM_PBP2"/>
    <property type="match status" value="1"/>
</dbReference>
<dbReference type="GO" id="GO:0055085">
    <property type="term" value="P:transmembrane transport"/>
    <property type="evidence" value="ECO:0007669"/>
    <property type="project" value="InterPro"/>
</dbReference>
<evidence type="ECO:0000256" key="6">
    <source>
        <dbReference type="ARBA" id="ARBA00023136"/>
    </source>
</evidence>
<keyword evidence="6 7" id="KW-0472">Membrane</keyword>
<keyword evidence="10" id="KW-1185">Reference proteome</keyword>
<feature type="domain" description="ABC transmembrane type-1" evidence="8">
    <location>
        <begin position="95"/>
        <end position="300"/>
    </location>
</feature>
<dbReference type="EMBL" id="FQZF01000052">
    <property type="protein sequence ID" value="SHK41692.1"/>
    <property type="molecule type" value="Genomic_DNA"/>
</dbReference>
<evidence type="ECO:0000313" key="9">
    <source>
        <dbReference type="EMBL" id="SHK41692.1"/>
    </source>
</evidence>
<evidence type="ECO:0000256" key="2">
    <source>
        <dbReference type="ARBA" id="ARBA00022448"/>
    </source>
</evidence>
<dbReference type="PROSITE" id="PS50928">
    <property type="entry name" value="ABC_TM1"/>
    <property type="match status" value="1"/>
</dbReference>
<dbReference type="AlphaFoldDB" id="A0A1M6SA77"/>
<dbReference type="Pfam" id="PF00528">
    <property type="entry name" value="BPD_transp_1"/>
    <property type="match status" value="1"/>
</dbReference>
<evidence type="ECO:0000259" key="8">
    <source>
        <dbReference type="PROSITE" id="PS50928"/>
    </source>
</evidence>
<organism evidence="9 10">
    <name type="scientific">Muricoccus roseus</name>
    <dbReference type="NCBI Taxonomy" id="198092"/>
    <lineage>
        <taxon>Bacteria</taxon>
        <taxon>Pseudomonadati</taxon>
        <taxon>Pseudomonadota</taxon>
        <taxon>Alphaproteobacteria</taxon>
        <taxon>Acetobacterales</taxon>
        <taxon>Roseomonadaceae</taxon>
        <taxon>Muricoccus</taxon>
    </lineage>
</organism>
<feature type="transmembrane region" description="Helical" evidence="7">
    <location>
        <begin position="9"/>
        <end position="30"/>
    </location>
</feature>
<dbReference type="Pfam" id="PF19300">
    <property type="entry name" value="BPD_transp_1_N"/>
    <property type="match status" value="1"/>
</dbReference>
<evidence type="ECO:0000256" key="3">
    <source>
        <dbReference type="ARBA" id="ARBA00022475"/>
    </source>
</evidence>
<dbReference type="STRING" id="198092.SAMN02745194_04873"/>
<evidence type="ECO:0000256" key="7">
    <source>
        <dbReference type="RuleBase" id="RU363032"/>
    </source>
</evidence>
<dbReference type="Gene3D" id="1.10.3720.10">
    <property type="entry name" value="MetI-like"/>
    <property type="match status" value="1"/>
</dbReference>
<keyword evidence="2 7" id="KW-0813">Transport</keyword>
<dbReference type="InterPro" id="IPR035906">
    <property type="entry name" value="MetI-like_sf"/>
</dbReference>
<feature type="transmembrane region" description="Helical" evidence="7">
    <location>
        <begin position="177"/>
        <end position="196"/>
    </location>
</feature>
<dbReference type="InterPro" id="IPR000515">
    <property type="entry name" value="MetI-like"/>
</dbReference>
<gene>
    <name evidence="9" type="ORF">SAMN02745194_04873</name>
</gene>
<protein>
    <submittedName>
        <fullName evidence="9">Peptide/nickel transport system permease protein</fullName>
    </submittedName>
</protein>
<dbReference type="RefSeq" id="WP_073140203.1">
    <property type="nucleotide sequence ID" value="NZ_FQZF01000052.1"/>
</dbReference>
<keyword evidence="5 7" id="KW-1133">Transmembrane helix</keyword>
<sequence>MAAYIAKRLAAILLVLLAVSALIFWITQILPGNVAYSILGQFATPDQIAAVEAKLGLDRPIIVQYGDWIGGVLRGDFGRSMLMDRPVAPLIINAIGNSIQLAVISMALVTVVGIWSGVWSALRYGRLGDRVVSSLNFISLAIPEFFWAIVSLMIFAGLLRWLPATGYTSMSEGVGPWASHLVLPVVTLVAGLVPHVSRLTRSSMVETMRAQYVVAARAKGLTESRIVWHHALRNALLPTITILAIDVGVLMGGIVVVETVFSYPGLGRLLIFAVEQKDIPVIQAGVLVITAIYAFANLGADILYSLLNPRIRYHGAAE</sequence>
<dbReference type="OrthoDB" id="7834831at2"/>
<dbReference type="PANTHER" id="PTHR43163:SF3">
    <property type="entry name" value="PEPTIDE ABC TRANSPORTER PERMEASE PROTEIN"/>
    <property type="match status" value="1"/>
</dbReference>
<evidence type="ECO:0000313" key="10">
    <source>
        <dbReference type="Proteomes" id="UP000184387"/>
    </source>
</evidence>
<dbReference type="InterPro" id="IPR045621">
    <property type="entry name" value="BPD_transp_1_N"/>
</dbReference>
<dbReference type="Proteomes" id="UP000184387">
    <property type="component" value="Unassembled WGS sequence"/>
</dbReference>
<name>A0A1M6SA77_9PROT</name>
<keyword evidence="3" id="KW-1003">Cell membrane</keyword>
<dbReference type="SUPFAM" id="SSF161098">
    <property type="entry name" value="MetI-like"/>
    <property type="match status" value="1"/>
</dbReference>
<dbReference type="GO" id="GO:0005886">
    <property type="term" value="C:plasma membrane"/>
    <property type="evidence" value="ECO:0007669"/>
    <property type="project" value="UniProtKB-SubCell"/>
</dbReference>
<evidence type="ECO:0000256" key="1">
    <source>
        <dbReference type="ARBA" id="ARBA00004651"/>
    </source>
</evidence>
<accession>A0A1M6SA77</accession>
<reference evidence="9 10" key="1">
    <citation type="submission" date="2016-11" db="EMBL/GenBank/DDBJ databases">
        <authorList>
            <person name="Jaros S."/>
            <person name="Januszkiewicz K."/>
            <person name="Wedrychowicz H."/>
        </authorList>
    </citation>
    <scope>NUCLEOTIDE SEQUENCE [LARGE SCALE GENOMIC DNA]</scope>
    <source>
        <strain evidence="9 10">DSM 14916</strain>
    </source>
</reference>
<evidence type="ECO:0000256" key="4">
    <source>
        <dbReference type="ARBA" id="ARBA00022692"/>
    </source>
</evidence>
<dbReference type="PANTHER" id="PTHR43163">
    <property type="entry name" value="DIPEPTIDE TRANSPORT SYSTEM PERMEASE PROTEIN DPPB-RELATED"/>
    <property type="match status" value="1"/>
</dbReference>
<feature type="transmembrane region" description="Helical" evidence="7">
    <location>
        <begin position="134"/>
        <end position="157"/>
    </location>
</feature>
<comment type="subcellular location">
    <subcellularLocation>
        <location evidence="1 7">Cell membrane</location>
        <topology evidence="1 7">Multi-pass membrane protein</topology>
    </subcellularLocation>
</comment>
<keyword evidence="4 7" id="KW-0812">Transmembrane</keyword>
<feature type="transmembrane region" description="Helical" evidence="7">
    <location>
        <begin position="99"/>
        <end position="122"/>
    </location>
</feature>
<feature type="transmembrane region" description="Helical" evidence="7">
    <location>
        <begin position="235"/>
        <end position="261"/>
    </location>
</feature>
<feature type="transmembrane region" description="Helical" evidence="7">
    <location>
        <begin position="281"/>
        <end position="304"/>
    </location>
</feature>
<evidence type="ECO:0000256" key="5">
    <source>
        <dbReference type="ARBA" id="ARBA00022989"/>
    </source>
</evidence>
<proteinExistence type="inferred from homology"/>
<comment type="similarity">
    <text evidence="7">Belongs to the binding-protein-dependent transport system permease family.</text>
</comment>